<dbReference type="EMBL" id="CAVMBE010000207">
    <property type="protein sequence ID" value="CAK4035033.1"/>
    <property type="molecule type" value="Genomic_DNA"/>
</dbReference>
<evidence type="ECO:0000313" key="2">
    <source>
        <dbReference type="EMBL" id="CAK4035033.1"/>
    </source>
</evidence>
<accession>A0AAI9EFY8</accession>
<name>A0AAI9EFY8_9PEZI</name>
<organism evidence="2 3">
    <name type="scientific">Lecanosticta acicola</name>
    <dbReference type="NCBI Taxonomy" id="111012"/>
    <lineage>
        <taxon>Eukaryota</taxon>
        <taxon>Fungi</taxon>
        <taxon>Dikarya</taxon>
        <taxon>Ascomycota</taxon>
        <taxon>Pezizomycotina</taxon>
        <taxon>Dothideomycetes</taxon>
        <taxon>Dothideomycetidae</taxon>
        <taxon>Mycosphaerellales</taxon>
        <taxon>Mycosphaerellaceae</taxon>
        <taxon>Lecanosticta</taxon>
    </lineage>
</organism>
<keyword evidence="3" id="KW-1185">Reference proteome</keyword>
<gene>
    <name evidence="2" type="ORF">LECACI_7A010191</name>
</gene>
<comment type="caution">
    <text evidence="2">The sequence shown here is derived from an EMBL/GenBank/DDBJ whole genome shotgun (WGS) entry which is preliminary data.</text>
</comment>
<protein>
    <submittedName>
        <fullName evidence="2">Uncharacterized protein</fullName>
    </submittedName>
</protein>
<dbReference type="AlphaFoldDB" id="A0AAI9EFY8"/>
<sequence length="207" mass="23116">MLVDHPQRISHTLQSEENLMSDFTEFMHYRVLDFKYSTLRNLDLSEKLLEMSGDQVPLRNVCAKLSAELADRIDQTVSVLGISKRLFIERALIEALDQVDVIMEAHEVHEEMESIAEQHEKTGEPGGTSKKTGEAFDPRDKVQILGQLPLSTGGHKLELVTLNVEDARLFQAAMNKMIRVPVGVYALGKSVGYFIPQGAKPQLVAVS</sequence>
<feature type="region of interest" description="Disordered" evidence="1">
    <location>
        <begin position="117"/>
        <end position="136"/>
    </location>
</feature>
<proteinExistence type="predicted"/>
<dbReference type="Proteomes" id="UP001296104">
    <property type="component" value="Unassembled WGS sequence"/>
</dbReference>
<evidence type="ECO:0000313" key="3">
    <source>
        <dbReference type="Proteomes" id="UP001296104"/>
    </source>
</evidence>
<evidence type="ECO:0000256" key="1">
    <source>
        <dbReference type="SAM" id="MobiDB-lite"/>
    </source>
</evidence>
<reference evidence="2" key="1">
    <citation type="submission" date="2023-11" db="EMBL/GenBank/DDBJ databases">
        <authorList>
            <person name="Alioto T."/>
            <person name="Alioto T."/>
            <person name="Gomez Garrido J."/>
        </authorList>
    </citation>
    <scope>NUCLEOTIDE SEQUENCE</scope>
</reference>